<dbReference type="EMBL" id="GU474881">
    <property type="protein sequence ID" value="ADI18081.1"/>
    <property type="molecule type" value="Genomic_DNA"/>
</dbReference>
<evidence type="ECO:0000313" key="1">
    <source>
        <dbReference type="EMBL" id="ADI18081.1"/>
    </source>
</evidence>
<organism evidence="1">
    <name type="scientific">uncultured Acidobacteriales bacterium HF0200_23L05</name>
    <dbReference type="NCBI Taxonomy" id="710732"/>
    <lineage>
        <taxon>Bacteria</taxon>
        <taxon>Pseudomonadati</taxon>
        <taxon>Acidobacteriota</taxon>
        <taxon>Terriglobia</taxon>
        <taxon>Terriglobales</taxon>
        <taxon>environmental samples</taxon>
    </lineage>
</organism>
<dbReference type="AlphaFoldDB" id="E0XUJ0"/>
<name>E0XUJ0_9BACT</name>
<sequence>MSQYFSQDRQLPFIVQSDLVDNDAKFLAHPCLNSTGLLFQWTPPNAHGKSQRPRHPKHRVFEEDSLILITASPCRAPAAFQLDHTQLLLALPVLVNIRQPVYPLPPQPASQRLSHDPIWTHCVHYGHKTDLLLQQLQVRALSVILRARHKPSTISQETSLGQAGK</sequence>
<proteinExistence type="predicted"/>
<reference evidence="1" key="1">
    <citation type="journal article" date="2011" name="Environ. Microbiol.">
        <title>Time-series analyses of Monterey Bay coastal microbial picoplankton using a 'genome proxy' microarray.</title>
        <authorList>
            <person name="Rich V.I."/>
            <person name="Pham V.D."/>
            <person name="Eppley J."/>
            <person name="Shi Y."/>
            <person name="DeLong E.F."/>
        </authorList>
    </citation>
    <scope>NUCLEOTIDE SEQUENCE</scope>
</reference>
<protein>
    <submittedName>
        <fullName evidence="1">Uncharacterized protein</fullName>
    </submittedName>
</protein>
<accession>E0XUJ0</accession>